<keyword evidence="7 9" id="KW-0472">Membrane</keyword>
<evidence type="ECO:0000256" key="8">
    <source>
        <dbReference type="SAM" id="MobiDB-lite"/>
    </source>
</evidence>
<feature type="region of interest" description="Disordered" evidence="8">
    <location>
        <begin position="96"/>
        <end position="115"/>
    </location>
</feature>
<keyword evidence="6 9" id="KW-1133">Transmembrane helix</keyword>
<feature type="transmembrane region" description="Helical" evidence="9">
    <location>
        <begin position="71"/>
        <end position="94"/>
    </location>
</feature>
<evidence type="ECO:0000313" key="10">
    <source>
        <dbReference type="EMBL" id="PGH27609.1"/>
    </source>
</evidence>
<comment type="pathway">
    <text evidence="2">Glycolipid biosynthesis; glycosylphosphatidylinositol-anchor biosynthesis.</text>
</comment>
<feature type="transmembrane region" description="Helical" evidence="9">
    <location>
        <begin position="162"/>
        <end position="183"/>
    </location>
</feature>
<comment type="subcellular location">
    <subcellularLocation>
        <location evidence="1">Endoplasmic reticulum membrane</location>
        <topology evidence="1">Multi-pass membrane protein</topology>
    </subcellularLocation>
</comment>
<keyword evidence="3" id="KW-0337">GPI-anchor biosynthesis</keyword>
<evidence type="ECO:0000256" key="4">
    <source>
        <dbReference type="ARBA" id="ARBA00022692"/>
    </source>
</evidence>
<dbReference type="Pfam" id="PF06699">
    <property type="entry name" value="PIG-F"/>
    <property type="match status" value="1"/>
</dbReference>
<dbReference type="Proteomes" id="UP000224634">
    <property type="component" value="Unassembled WGS sequence"/>
</dbReference>
<dbReference type="GO" id="GO:0006506">
    <property type="term" value="P:GPI anchor biosynthetic process"/>
    <property type="evidence" value="ECO:0007669"/>
    <property type="project" value="UniProtKB-UniPathway"/>
</dbReference>
<dbReference type="EMBL" id="PDNA01000005">
    <property type="protein sequence ID" value="PGH27609.1"/>
    <property type="molecule type" value="Genomic_DNA"/>
</dbReference>
<evidence type="ECO:0008006" key="12">
    <source>
        <dbReference type="Google" id="ProtNLM"/>
    </source>
</evidence>
<accession>A0A2B7Z2Y9</accession>
<evidence type="ECO:0000256" key="1">
    <source>
        <dbReference type="ARBA" id="ARBA00004477"/>
    </source>
</evidence>
<sequence length="284" mass="29797">MTPQSALSTTSSLPPAKSPSTQLQHQHQQQHPPTSILRNPTAQTYAHIHPFLVAGFFTLRFRALVDDPTTALVSGLPVLAALQGVYVVLCLPAARKSSSSSSSSSGGGVGKSGGLKRKNVEETAFARRIVPALLSLFLPLVLGTPLLSLILILSGAPITTHLPATLLCAAHMSLLAGTSLVYVHGTEGSAWREIFGLARAMDAVWGGAVGVGLGAWVGAVPIPLDWDRPWQEYPITIIAGAYIGYIVGCMAGRTPLLYGRRIQFAEDEAGGESAGAGLEKDKKS</sequence>
<reference evidence="10 11" key="1">
    <citation type="submission" date="2017-10" db="EMBL/GenBank/DDBJ databases">
        <title>Comparative genomics in systemic dimorphic fungi from Ajellomycetaceae.</title>
        <authorList>
            <person name="Munoz J.F."/>
            <person name="Mcewen J.G."/>
            <person name="Clay O.K."/>
            <person name="Cuomo C.A."/>
        </authorList>
    </citation>
    <scope>NUCLEOTIDE SEQUENCE [LARGE SCALE GENOMIC DNA]</scope>
    <source>
        <strain evidence="10 11">UAMH7299</strain>
    </source>
</reference>
<organism evidence="10 11">
    <name type="scientific">Polytolypa hystricis (strain UAMH7299)</name>
    <dbReference type="NCBI Taxonomy" id="1447883"/>
    <lineage>
        <taxon>Eukaryota</taxon>
        <taxon>Fungi</taxon>
        <taxon>Dikarya</taxon>
        <taxon>Ascomycota</taxon>
        <taxon>Pezizomycotina</taxon>
        <taxon>Eurotiomycetes</taxon>
        <taxon>Eurotiomycetidae</taxon>
        <taxon>Onygenales</taxon>
        <taxon>Onygenales incertae sedis</taxon>
        <taxon>Polytolypa</taxon>
    </lineage>
</organism>
<evidence type="ECO:0000256" key="3">
    <source>
        <dbReference type="ARBA" id="ARBA00022502"/>
    </source>
</evidence>
<name>A0A2B7Z2Y9_POLH7</name>
<feature type="transmembrane region" description="Helical" evidence="9">
    <location>
        <begin position="203"/>
        <end position="222"/>
    </location>
</feature>
<evidence type="ECO:0000256" key="2">
    <source>
        <dbReference type="ARBA" id="ARBA00004687"/>
    </source>
</evidence>
<evidence type="ECO:0000256" key="7">
    <source>
        <dbReference type="ARBA" id="ARBA00023136"/>
    </source>
</evidence>
<comment type="caution">
    <text evidence="10">The sequence shown here is derived from an EMBL/GenBank/DDBJ whole genome shotgun (WGS) entry which is preliminary data.</text>
</comment>
<evidence type="ECO:0000256" key="6">
    <source>
        <dbReference type="ARBA" id="ARBA00022989"/>
    </source>
</evidence>
<feature type="transmembrane region" description="Helical" evidence="9">
    <location>
        <begin position="133"/>
        <end position="156"/>
    </location>
</feature>
<keyword evidence="5" id="KW-0256">Endoplasmic reticulum</keyword>
<dbReference type="STRING" id="1447883.A0A2B7Z2Y9"/>
<keyword evidence="4 9" id="KW-0812">Transmembrane</keyword>
<dbReference type="AlphaFoldDB" id="A0A2B7Z2Y9"/>
<protein>
    <recommendedName>
        <fullName evidence="12">Glycosylphosphatidylinositol anchor biosynthesis protein 11</fullName>
    </recommendedName>
</protein>
<feature type="compositionally biased region" description="Low complexity" evidence="8">
    <location>
        <begin position="18"/>
        <end position="35"/>
    </location>
</feature>
<dbReference type="UniPathway" id="UPA00196"/>
<feature type="compositionally biased region" description="Polar residues" evidence="8">
    <location>
        <begin position="1"/>
        <end position="13"/>
    </location>
</feature>
<evidence type="ECO:0000313" key="11">
    <source>
        <dbReference type="Proteomes" id="UP000224634"/>
    </source>
</evidence>
<dbReference type="InterPro" id="IPR009580">
    <property type="entry name" value="GPI_biosynthesis_protein_Pig-F"/>
</dbReference>
<proteinExistence type="predicted"/>
<feature type="region of interest" description="Disordered" evidence="8">
    <location>
        <begin position="1"/>
        <end position="37"/>
    </location>
</feature>
<keyword evidence="11" id="KW-1185">Reference proteome</keyword>
<evidence type="ECO:0000256" key="5">
    <source>
        <dbReference type="ARBA" id="ARBA00022824"/>
    </source>
</evidence>
<dbReference type="OrthoDB" id="17366at2759"/>
<dbReference type="GO" id="GO:0005789">
    <property type="term" value="C:endoplasmic reticulum membrane"/>
    <property type="evidence" value="ECO:0007669"/>
    <property type="project" value="UniProtKB-SubCell"/>
</dbReference>
<feature type="transmembrane region" description="Helical" evidence="9">
    <location>
        <begin position="234"/>
        <end position="252"/>
    </location>
</feature>
<evidence type="ECO:0000256" key="9">
    <source>
        <dbReference type="SAM" id="Phobius"/>
    </source>
</evidence>
<gene>
    <name evidence="10" type="ORF">AJ80_00622</name>
</gene>